<keyword evidence="1" id="KW-0472">Membrane</keyword>
<organism evidence="2 3">
    <name type="scientific">Aspergillus pseudotamarii</name>
    <dbReference type="NCBI Taxonomy" id="132259"/>
    <lineage>
        <taxon>Eukaryota</taxon>
        <taxon>Fungi</taxon>
        <taxon>Dikarya</taxon>
        <taxon>Ascomycota</taxon>
        <taxon>Pezizomycotina</taxon>
        <taxon>Eurotiomycetes</taxon>
        <taxon>Eurotiomycetidae</taxon>
        <taxon>Eurotiales</taxon>
        <taxon>Aspergillaceae</taxon>
        <taxon>Aspergillus</taxon>
        <taxon>Aspergillus subgen. Circumdati</taxon>
    </lineage>
</organism>
<dbReference type="Proteomes" id="UP000325672">
    <property type="component" value="Unassembled WGS sequence"/>
</dbReference>
<feature type="transmembrane region" description="Helical" evidence="1">
    <location>
        <begin position="12"/>
        <end position="30"/>
    </location>
</feature>
<evidence type="ECO:0000256" key="1">
    <source>
        <dbReference type="SAM" id="Phobius"/>
    </source>
</evidence>
<accession>A0A5N6SVH3</accession>
<reference evidence="2 3" key="1">
    <citation type="submission" date="2019-04" db="EMBL/GenBank/DDBJ databases">
        <title>Friends and foes A comparative genomics study of 23 Aspergillus species from section Flavi.</title>
        <authorList>
            <consortium name="DOE Joint Genome Institute"/>
            <person name="Kjaerbolling I."/>
            <person name="Vesth T."/>
            <person name="Frisvad J.C."/>
            <person name="Nybo J.L."/>
            <person name="Theobald S."/>
            <person name="Kildgaard S."/>
            <person name="Isbrandt T."/>
            <person name="Kuo A."/>
            <person name="Sato A."/>
            <person name="Lyhne E.K."/>
            <person name="Kogle M.E."/>
            <person name="Wiebenga A."/>
            <person name="Kun R.S."/>
            <person name="Lubbers R.J."/>
            <person name="Makela M.R."/>
            <person name="Barry K."/>
            <person name="Chovatia M."/>
            <person name="Clum A."/>
            <person name="Daum C."/>
            <person name="Haridas S."/>
            <person name="He G."/>
            <person name="LaButti K."/>
            <person name="Lipzen A."/>
            <person name="Mondo S."/>
            <person name="Riley R."/>
            <person name="Salamov A."/>
            <person name="Simmons B.A."/>
            <person name="Magnuson J.K."/>
            <person name="Henrissat B."/>
            <person name="Mortensen U.H."/>
            <person name="Larsen T.O."/>
            <person name="Devries R.P."/>
            <person name="Grigoriev I.V."/>
            <person name="Machida M."/>
            <person name="Baker S.E."/>
            <person name="Andersen M.R."/>
        </authorList>
    </citation>
    <scope>NUCLEOTIDE SEQUENCE [LARGE SCALE GENOMIC DNA]</scope>
    <source>
        <strain evidence="2 3">CBS 117625</strain>
    </source>
</reference>
<dbReference type="RefSeq" id="XP_031913803.1">
    <property type="nucleotide sequence ID" value="XM_032054510.1"/>
</dbReference>
<keyword evidence="1" id="KW-1133">Transmembrane helix</keyword>
<keyword evidence="3" id="KW-1185">Reference proteome</keyword>
<dbReference type="AlphaFoldDB" id="A0A5N6SVH3"/>
<evidence type="ECO:0000313" key="3">
    <source>
        <dbReference type="Proteomes" id="UP000325672"/>
    </source>
</evidence>
<dbReference type="EMBL" id="ML743575">
    <property type="protein sequence ID" value="KAE8137740.1"/>
    <property type="molecule type" value="Genomic_DNA"/>
</dbReference>
<protein>
    <submittedName>
        <fullName evidence="2">Uncharacterized protein</fullName>
    </submittedName>
</protein>
<keyword evidence="1" id="KW-0812">Transmembrane</keyword>
<name>A0A5N6SVH3_ASPPS</name>
<dbReference type="GeneID" id="43638720"/>
<sequence length="75" mass="8613">MSSVLRMTQAAIIVRVLFWAIGWFGGSFWLSGRFVVRGLVIGRGDSCRKPTISECIQVKYFAGQHTTFYRDFNYI</sequence>
<gene>
    <name evidence="2" type="ORF">BDV38DRAFT_246141</name>
</gene>
<proteinExistence type="predicted"/>
<evidence type="ECO:0000313" key="2">
    <source>
        <dbReference type="EMBL" id="KAE8137740.1"/>
    </source>
</evidence>